<evidence type="ECO:0000313" key="5">
    <source>
        <dbReference type="Proteomes" id="UP000095280"/>
    </source>
</evidence>
<dbReference type="Gene3D" id="3.30.420.40">
    <property type="match status" value="1"/>
</dbReference>
<dbReference type="Proteomes" id="UP000095280">
    <property type="component" value="Unplaced"/>
</dbReference>
<evidence type="ECO:0000313" key="6">
    <source>
        <dbReference type="WBParaSite" id="snap_masked-unitig_24915-processed-gene-0.0-mRNA-1"/>
    </source>
</evidence>
<evidence type="ECO:0000256" key="4">
    <source>
        <dbReference type="SAM" id="MobiDB-lite"/>
    </source>
</evidence>
<keyword evidence="2" id="KW-0378">Hydrolase</keyword>
<evidence type="ECO:0000256" key="3">
    <source>
        <dbReference type="PIRSR" id="PIRSR600407-1"/>
    </source>
</evidence>
<dbReference type="AlphaFoldDB" id="A0A1I8JNZ0"/>
<evidence type="ECO:0000256" key="1">
    <source>
        <dbReference type="ARBA" id="ARBA00009283"/>
    </source>
</evidence>
<sequence>DQISSLQKKLEESKQLLRSNDNQALPLQPRRPSAWTPIPPQDSGCSGLANGGSRIPPPHPPGTSAATGVPATSGQMSLTSAYFPGAPGARMSPQWPLLLPLLPAAMRSRPCAAASSRLGSRSVHLFAFQPDLGPPDGESRYGVVIDAGSTGSRCTSSTSPTAWQRAGPAALPAGWGVYLQPAKGARSLLSLMELCKSRIPESLWSRTPLVVMATAGPPPAQLERIQRAAQRSSQPAGRPALPVGAVEVLDGLDEGRLTVNFLRAGQLQPGDRRRRNHPRKLGQLRALDLGGGFCTDHLRPRRFPTMRRAPE</sequence>
<dbReference type="WBParaSite" id="snap_masked-unitig_24915-processed-gene-0.0-mRNA-1">
    <property type="protein sequence ID" value="snap_masked-unitig_24915-processed-gene-0.0-mRNA-1"/>
    <property type="gene ID" value="snap_masked-unitig_24915-processed-gene-0.0"/>
</dbReference>
<dbReference type="GO" id="GO:0016787">
    <property type="term" value="F:hydrolase activity"/>
    <property type="evidence" value="ECO:0007669"/>
    <property type="project" value="UniProtKB-KW"/>
</dbReference>
<protein>
    <submittedName>
        <fullName evidence="6">TAXi_C domain-containing protein</fullName>
    </submittedName>
</protein>
<dbReference type="Pfam" id="PF01150">
    <property type="entry name" value="GDA1_CD39"/>
    <property type="match status" value="1"/>
</dbReference>
<dbReference type="InterPro" id="IPR000407">
    <property type="entry name" value="GDA1_CD39_NTPase"/>
</dbReference>
<dbReference type="PANTHER" id="PTHR11782">
    <property type="entry name" value="ADENOSINE/GUANOSINE DIPHOSPHATASE"/>
    <property type="match status" value="1"/>
</dbReference>
<keyword evidence="5" id="KW-1185">Reference proteome</keyword>
<organism evidence="5 6">
    <name type="scientific">Macrostomum lignano</name>
    <dbReference type="NCBI Taxonomy" id="282301"/>
    <lineage>
        <taxon>Eukaryota</taxon>
        <taxon>Metazoa</taxon>
        <taxon>Spiralia</taxon>
        <taxon>Lophotrochozoa</taxon>
        <taxon>Platyhelminthes</taxon>
        <taxon>Rhabditophora</taxon>
        <taxon>Macrostomorpha</taxon>
        <taxon>Macrostomida</taxon>
        <taxon>Macrostomidae</taxon>
        <taxon>Macrostomum</taxon>
    </lineage>
</organism>
<proteinExistence type="inferred from homology"/>
<name>A0A1I8JNZ0_9PLAT</name>
<evidence type="ECO:0000256" key="2">
    <source>
        <dbReference type="ARBA" id="ARBA00022801"/>
    </source>
</evidence>
<reference evidence="6" key="1">
    <citation type="submission" date="2016-11" db="UniProtKB">
        <authorList>
            <consortium name="WormBaseParasite"/>
        </authorList>
    </citation>
    <scope>IDENTIFICATION</scope>
</reference>
<accession>A0A1I8JNZ0</accession>
<feature type="region of interest" description="Disordered" evidence="4">
    <location>
        <begin position="1"/>
        <end position="72"/>
    </location>
</feature>
<dbReference type="PANTHER" id="PTHR11782:SF127">
    <property type="entry name" value="NTPASE, ISOFORM F"/>
    <property type="match status" value="1"/>
</dbReference>
<comment type="similarity">
    <text evidence="1">Belongs to the GDA1/CD39 NTPase family.</text>
</comment>
<dbReference type="Gene3D" id="3.30.420.150">
    <property type="entry name" value="Exopolyphosphatase. Domain 2"/>
    <property type="match status" value="1"/>
</dbReference>
<feature type="active site" description="Proton acceptor" evidence="3">
    <location>
        <position position="254"/>
    </location>
</feature>